<dbReference type="InterPro" id="IPR050557">
    <property type="entry name" value="RTX_toxin/Mannuronan_C5-epim"/>
</dbReference>
<organism evidence="4 5">
    <name type="scientific">Dongia sedimenti</name>
    <dbReference type="NCBI Taxonomy" id="3064282"/>
    <lineage>
        <taxon>Bacteria</taxon>
        <taxon>Pseudomonadati</taxon>
        <taxon>Pseudomonadota</taxon>
        <taxon>Alphaproteobacteria</taxon>
        <taxon>Rhodospirillales</taxon>
        <taxon>Dongiaceae</taxon>
        <taxon>Dongia</taxon>
    </lineage>
</organism>
<gene>
    <name evidence="4" type="ORF">Q8A70_28520</name>
</gene>
<dbReference type="PANTHER" id="PTHR38340">
    <property type="entry name" value="S-LAYER PROTEIN"/>
    <property type="match status" value="1"/>
</dbReference>
<evidence type="ECO:0000313" key="5">
    <source>
        <dbReference type="Proteomes" id="UP001230156"/>
    </source>
</evidence>
<proteinExistence type="predicted"/>
<dbReference type="InterPro" id="IPR011049">
    <property type="entry name" value="Serralysin-like_metalloprot_C"/>
</dbReference>
<keyword evidence="2" id="KW-0964">Secreted</keyword>
<feature type="non-terminal residue" evidence="4">
    <location>
        <position position="1"/>
    </location>
</feature>
<evidence type="ECO:0000256" key="2">
    <source>
        <dbReference type="ARBA" id="ARBA00022525"/>
    </source>
</evidence>
<dbReference type="SUPFAM" id="SSF51120">
    <property type="entry name" value="beta-Roll"/>
    <property type="match status" value="4"/>
</dbReference>
<dbReference type="Pfam" id="PF00353">
    <property type="entry name" value="HemolysinCabind"/>
    <property type="match status" value="5"/>
</dbReference>
<sequence length="512" mass="51511">NTGANTLTGGAGNDTLDGGAGNDTLIGGSGNDIYVVENTGDVVTENASEGTDLVQSSVTITLLANVENLTLTGGAAINGTGNGSDNVIAGNTAVNTLTGGAGNDTLDGGGGADTLIGGTGNDIYVVDNTSDVITENAAEGTDLVQSSVTFVLAANVENLTLTGTISVNGTGNSLANTLTGNSGDNTLNGGSGADTLIGGAGNDTYVIDNTSDVITEGGSDTSDTVLSSLVDTTLGSNLENLTLTRADWEVNGTGNSLNNTIIGQENNNILTGGAGNDTLDGKSGDDRLVGGTDDDTYYVDSWDDVVVENAGEGIDTVISSVTHALAANVENVTLTGTADEADGNALNNKIIGSAVDNYIWGDDGDDDLNGGAGNDLVQGGKGADTYRFDRGGGTDTLGVWDSDGSADKLIFGANVATDQLWFRTINNDAGATANDLEVSIIGTTDKIYLNDWFASSADQVERVQAAGKYAQASDVQALVNAMSSFSPPPLGQTTLDSTRANALAATLAASWH</sequence>
<dbReference type="InterPro" id="IPR001343">
    <property type="entry name" value="Hemolysn_Ca-bd"/>
</dbReference>
<dbReference type="RefSeq" id="WP_379962232.1">
    <property type="nucleotide sequence ID" value="NZ_JAUYVI010000016.1"/>
</dbReference>
<comment type="subcellular location">
    <subcellularLocation>
        <location evidence="1">Secreted</location>
    </subcellularLocation>
</comment>
<name>A0ABU0YVA7_9PROT</name>
<keyword evidence="5" id="KW-1185">Reference proteome</keyword>
<evidence type="ECO:0000259" key="3">
    <source>
        <dbReference type="Pfam" id="PF06594"/>
    </source>
</evidence>
<accession>A0ABU0YVA7</accession>
<comment type="caution">
    <text evidence="4">The sequence shown here is derived from an EMBL/GenBank/DDBJ whole genome shotgun (WGS) entry which is preliminary data.</text>
</comment>
<protein>
    <submittedName>
        <fullName evidence="4">Calcium-binding protein</fullName>
    </submittedName>
</protein>
<dbReference type="InterPro" id="IPR018511">
    <property type="entry name" value="Hemolysin-typ_Ca-bd_CS"/>
</dbReference>
<evidence type="ECO:0000313" key="4">
    <source>
        <dbReference type="EMBL" id="MDQ7251665.1"/>
    </source>
</evidence>
<dbReference type="PROSITE" id="PS00330">
    <property type="entry name" value="HEMOLYSIN_CALCIUM"/>
    <property type="match status" value="2"/>
</dbReference>
<reference evidence="5" key="1">
    <citation type="submission" date="2023-08" db="EMBL/GenBank/DDBJ databases">
        <title>Rhodospirillaceae gen. nov., a novel taxon isolated from the Yangtze River Yuezi River estuary sludge.</title>
        <authorList>
            <person name="Ruan L."/>
        </authorList>
    </citation>
    <scope>NUCLEOTIDE SEQUENCE [LARGE SCALE GENOMIC DNA]</scope>
    <source>
        <strain evidence="5">R-7</strain>
    </source>
</reference>
<dbReference type="Pfam" id="PF06594">
    <property type="entry name" value="HCBP_related"/>
    <property type="match status" value="1"/>
</dbReference>
<dbReference type="Proteomes" id="UP001230156">
    <property type="component" value="Unassembled WGS sequence"/>
</dbReference>
<dbReference type="PRINTS" id="PR00313">
    <property type="entry name" value="CABNDNGRPT"/>
</dbReference>
<dbReference type="EMBL" id="JAUYVI010000016">
    <property type="protein sequence ID" value="MDQ7251665.1"/>
    <property type="molecule type" value="Genomic_DNA"/>
</dbReference>
<dbReference type="PANTHER" id="PTHR38340:SF1">
    <property type="entry name" value="S-LAYER PROTEIN"/>
    <property type="match status" value="1"/>
</dbReference>
<dbReference type="InterPro" id="IPR010566">
    <property type="entry name" value="Haemolys_ca-bd"/>
</dbReference>
<evidence type="ECO:0000256" key="1">
    <source>
        <dbReference type="ARBA" id="ARBA00004613"/>
    </source>
</evidence>
<feature type="domain" description="Haemolysin-type calcium binding-related" evidence="3">
    <location>
        <begin position="435"/>
        <end position="464"/>
    </location>
</feature>
<dbReference type="Gene3D" id="2.150.10.10">
    <property type="entry name" value="Serralysin-like metalloprotease, C-terminal"/>
    <property type="match status" value="3"/>
</dbReference>